<organism evidence="1 2">
    <name type="scientific">Treponema parvum</name>
    <dbReference type="NCBI Taxonomy" id="138851"/>
    <lineage>
        <taxon>Bacteria</taxon>
        <taxon>Pseudomonadati</taxon>
        <taxon>Spirochaetota</taxon>
        <taxon>Spirochaetia</taxon>
        <taxon>Spirochaetales</taxon>
        <taxon>Treponemataceae</taxon>
        <taxon>Treponema</taxon>
    </lineage>
</organism>
<proteinExistence type="predicted"/>
<dbReference type="AlphaFoldDB" id="A0A975ICG7"/>
<reference evidence="1" key="2">
    <citation type="journal article" date="2021" name="Microbiol. Resour. Announc.">
        <title>Complete Genome Sequences of Three Human Oral Treponema parvum Isolates.</title>
        <authorList>
            <person name="Zeng H."/>
            <person name="Watt R.M."/>
        </authorList>
    </citation>
    <scope>NUCLEOTIDE SEQUENCE</scope>
    <source>
        <strain evidence="1">ATCC 700773</strain>
    </source>
</reference>
<evidence type="ECO:0008006" key="3">
    <source>
        <dbReference type="Google" id="ProtNLM"/>
    </source>
</evidence>
<gene>
    <name evidence="1" type="ORF">HRI96_05490</name>
</gene>
<dbReference type="EMBL" id="CP054257">
    <property type="protein sequence ID" value="QTQ11698.1"/>
    <property type="molecule type" value="Genomic_DNA"/>
</dbReference>
<evidence type="ECO:0000313" key="2">
    <source>
        <dbReference type="Proteomes" id="UP000671995"/>
    </source>
</evidence>
<reference evidence="1" key="1">
    <citation type="submission" date="2020-05" db="EMBL/GenBank/DDBJ databases">
        <authorList>
            <person name="Zeng H."/>
            <person name="Chan Y.K."/>
            <person name="Watt R.M."/>
        </authorList>
    </citation>
    <scope>NUCLEOTIDE SEQUENCE</scope>
    <source>
        <strain evidence="1">ATCC 700773</strain>
    </source>
</reference>
<dbReference type="Proteomes" id="UP000671995">
    <property type="component" value="Chromosome"/>
</dbReference>
<evidence type="ECO:0000313" key="1">
    <source>
        <dbReference type="EMBL" id="QTQ11698.1"/>
    </source>
</evidence>
<name>A0A975ICG7_9SPIR</name>
<sequence length="91" mass="10294">MKWLFNDEKTTMVLTTKRIINKINPISIVTHDGEDGMWQFLDKGELNEESAAVVSLEEIVLLDASLMSLYDLPLGWTAEKNSKGVWTRLPG</sequence>
<dbReference type="RefSeq" id="WP_210118493.1">
    <property type="nucleotide sequence ID" value="NZ_CP054257.1"/>
</dbReference>
<accession>A0A975ICG7</accession>
<protein>
    <recommendedName>
        <fullName evidence="3">DUF2185 domain-containing protein</fullName>
    </recommendedName>
</protein>